<dbReference type="RefSeq" id="WP_089316670.1">
    <property type="nucleotide sequence ID" value="NZ_FZNP01000025.1"/>
</dbReference>
<keyword evidence="2" id="KW-1185">Reference proteome</keyword>
<evidence type="ECO:0000313" key="2">
    <source>
        <dbReference type="Proteomes" id="UP000198420"/>
    </source>
</evidence>
<dbReference type="EMBL" id="FZNP01000025">
    <property type="protein sequence ID" value="SNS70406.1"/>
    <property type="molecule type" value="Genomic_DNA"/>
</dbReference>
<name>A0A239GMB1_9ACTN</name>
<accession>A0A239GMB1</accession>
<evidence type="ECO:0000313" key="1">
    <source>
        <dbReference type="EMBL" id="SNS70406.1"/>
    </source>
</evidence>
<gene>
    <name evidence="1" type="ORF">SAMN06265355_12548</name>
</gene>
<dbReference type="OrthoDB" id="4262159at2"/>
<reference evidence="2" key="1">
    <citation type="submission" date="2017-06" db="EMBL/GenBank/DDBJ databases">
        <authorList>
            <person name="Varghese N."/>
            <person name="Submissions S."/>
        </authorList>
    </citation>
    <scope>NUCLEOTIDE SEQUENCE [LARGE SCALE GENOMIC DNA]</scope>
    <source>
        <strain evidence="2">DSM 44485</strain>
    </source>
</reference>
<dbReference type="Proteomes" id="UP000198420">
    <property type="component" value="Unassembled WGS sequence"/>
</dbReference>
<organism evidence="1 2">
    <name type="scientific">Actinomadura mexicana</name>
    <dbReference type="NCBI Taxonomy" id="134959"/>
    <lineage>
        <taxon>Bacteria</taxon>
        <taxon>Bacillati</taxon>
        <taxon>Actinomycetota</taxon>
        <taxon>Actinomycetes</taxon>
        <taxon>Streptosporangiales</taxon>
        <taxon>Thermomonosporaceae</taxon>
        <taxon>Actinomadura</taxon>
    </lineage>
</organism>
<proteinExistence type="predicted"/>
<dbReference type="AlphaFoldDB" id="A0A239GMB1"/>
<protein>
    <submittedName>
        <fullName evidence="1">Uncharacterized protein</fullName>
    </submittedName>
</protein>
<sequence>MGNTFAALGTSGGDLYLSNGGTDVFFDVLTLAGCALAGSAWESNLVLLFADGQRVGRGTDGFDLNCLPWTANWPAEKEFLLRVIDLAITRHGWDLLSYAPPFALDYLRRYRAMVDGWPAPVAVRTPATRPEWSDPPPPEFLDRCPKHGIYQGMLGCRLCDLTLQPLPE</sequence>